<feature type="non-terminal residue" evidence="1">
    <location>
        <position position="1"/>
    </location>
</feature>
<dbReference type="AlphaFoldDB" id="A0A699Z6I1"/>
<feature type="non-terminal residue" evidence="1">
    <location>
        <position position="70"/>
    </location>
</feature>
<protein>
    <submittedName>
        <fullName evidence="1">Uncharacterized protein</fullName>
    </submittedName>
</protein>
<reference evidence="1 2" key="1">
    <citation type="submission" date="2020-02" db="EMBL/GenBank/DDBJ databases">
        <title>Draft genome sequence of Haematococcus lacustris strain NIES-144.</title>
        <authorList>
            <person name="Morimoto D."/>
            <person name="Nakagawa S."/>
            <person name="Yoshida T."/>
            <person name="Sawayama S."/>
        </authorList>
    </citation>
    <scope>NUCLEOTIDE SEQUENCE [LARGE SCALE GENOMIC DNA]</scope>
    <source>
        <strain evidence="1 2">NIES-144</strain>
    </source>
</reference>
<name>A0A699Z6I1_HAELA</name>
<dbReference type="EMBL" id="BLLF01000777">
    <property type="protein sequence ID" value="GFH14878.1"/>
    <property type="molecule type" value="Genomic_DNA"/>
</dbReference>
<keyword evidence="2" id="KW-1185">Reference proteome</keyword>
<organism evidence="1 2">
    <name type="scientific">Haematococcus lacustris</name>
    <name type="common">Green alga</name>
    <name type="synonym">Haematococcus pluvialis</name>
    <dbReference type="NCBI Taxonomy" id="44745"/>
    <lineage>
        <taxon>Eukaryota</taxon>
        <taxon>Viridiplantae</taxon>
        <taxon>Chlorophyta</taxon>
        <taxon>core chlorophytes</taxon>
        <taxon>Chlorophyceae</taxon>
        <taxon>CS clade</taxon>
        <taxon>Chlamydomonadales</taxon>
        <taxon>Haematococcaceae</taxon>
        <taxon>Haematococcus</taxon>
    </lineage>
</organism>
<accession>A0A699Z6I1</accession>
<gene>
    <name evidence="1" type="ORF">HaLaN_11010</name>
</gene>
<evidence type="ECO:0000313" key="1">
    <source>
        <dbReference type="EMBL" id="GFH14878.1"/>
    </source>
</evidence>
<dbReference type="Proteomes" id="UP000485058">
    <property type="component" value="Unassembled WGS sequence"/>
</dbReference>
<evidence type="ECO:0000313" key="2">
    <source>
        <dbReference type="Proteomes" id="UP000485058"/>
    </source>
</evidence>
<proteinExistence type="predicted"/>
<sequence>ALQPDPEYLVALGSAGLRAAVLHTAVSEPVLVMALYLLASPAFQALGLEAKQGVVDLVGQALLFKPSWKD</sequence>
<comment type="caution">
    <text evidence="1">The sequence shown here is derived from an EMBL/GenBank/DDBJ whole genome shotgun (WGS) entry which is preliminary data.</text>
</comment>